<accession>A0AAD8LJX2</accession>
<dbReference type="GO" id="GO:0030125">
    <property type="term" value="C:clathrin vesicle coat"/>
    <property type="evidence" value="ECO:0007669"/>
    <property type="project" value="TreeGrafter"/>
</dbReference>
<dbReference type="CDD" id="cd03571">
    <property type="entry name" value="ENTH"/>
    <property type="match status" value="1"/>
</dbReference>
<sequence length="331" mass="37577">MEGINYEKEQVVLIGPRELTKLLNEALYTKDVGCSETVLCELAQASYHHEFMKRIVKAAWGCLTARIMRWGRIQKALHLLTYLAINGSVSCLNDILNNLDIIISIQEIKLRRENRDIGYIIKNKAVYLVDLVCNVNVLKKRRREAATLRSRIVSVSSNNGIISTNVTYKPVYAVFKASNELNPLSIVRNLKERLKEKLSSTYMNSGRWSEFVNKKKSNYRNYSDNVTSNYEGVKRIEYRDSIYSLESRRDSINSSSISRSEYNSFQHSNSTISVPSSVVSYDERHGRSHARSGPSRVSSAFESGRSRSSSPGSADHNHLTGNIGGHRYLPR</sequence>
<evidence type="ECO:0000313" key="4">
    <source>
        <dbReference type="Proteomes" id="UP001230268"/>
    </source>
</evidence>
<feature type="domain" description="ENTH" evidence="2">
    <location>
        <begin position="11"/>
        <end position="142"/>
    </location>
</feature>
<dbReference type="InterPro" id="IPR013809">
    <property type="entry name" value="ENTH"/>
</dbReference>
<gene>
    <name evidence="3" type="ORF">BgAZ_304450</name>
</gene>
<dbReference type="PANTHER" id="PTHR12276">
    <property type="entry name" value="EPSIN/ENT-RELATED"/>
    <property type="match status" value="1"/>
</dbReference>
<dbReference type="SMART" id="SM00273">
    <property type="entry name" value="ENTH"/>
    <property type="match status" value="1"/>
</dbReference>
<dbReference type="Proteomes" id="UP001230268">
    <property type="component" value="Unassembled WGS sequence"/>
</dbReference>
<dbReference type="GO" id="GO:0005543">
    <property type="term" value="F:phospholipid binding"/>
    <property type="evidence" value="ECO:0007669"/>
    <property type="project" value="TreeGrafter"/>
</dbReference>
<reference evidence="3" key="1">
    <citation type="submission" date="2023-08" db="EMBL/GenBank/DDBJ databases">
        <title>Draft sequence of the Babesia gibsoni genome.</title>
        <authorList>
            <person name="Yamagishi J.Y."/>
            <person name="Xuan X.X."/>
        </authorList>
    </citation>
    <scope>NUCLEOTIDE SEQUENCE</scope>
    <source>
        <strain evidence="3">Azabu</strain>
    </source>
</reference>
<proteinExistence type="predicted"/>
<dbReference type="GO" id="GO:0005768">
    <property type="term" value="C:endosome"/>
    <property type="evidence" value="ECO:0007669"/>
    <property type="project" value="TreeGrafter"/>
</dbReference>
<dbReference type="GO" id="GO:0005886">
    <property type="term" value="C:plasma membrane"/>
    <property type="evidence" value="ECO:0007669"/>
    <property type="project" value="TreeGrafter"/>
</dbReference>
<evidence type="ECO:0000259" key="2">
    <source>
        <dbReference type="PROSITE" id="PS50942"/>
    </source>
</evidence>
<dbReference type="AlphaFoldDB" id="A0AAD8LJX2"/>
<evidence type="ECO:0000256" key="1">
    <source>
        <dbReference type="SAM" id="MobiDB-lite"/>
    </source>
</evidence>
<dbReference type="PANTHER" id="PTHR12276:SF45">
    <property type="entry name" value="CLATHRIN INTERACTOR 1"/>
    <property type="match status" value="1"/>
</dbReference>
<dbReference type="Pfam" id="PF01417">
    <property type="entry name" value="ENTH"/>
    <property type="match status" value="1"/>
</dbReference>
<name>A0AAD8LJX2_BABGI</name>
<dbReference type="GO" id="GO:0030276">
    <property type="term" value="F:clathrin binding"/>
    <property type="evidence" value="ECO:0007669"/>
    <property type="project" value="TreeGrafter"/>
</dbReference>
<protein>
    <recommendedName>
        <fullName evidence="2">ENTH domain-containing protein</fullName>
    </recommendedName>
</protein>
<evidence type="ECO:0000313" key="3">
    <source>
        <dbReference type="EMBL" id="KAK1442927.1"/>
    </source>
</evidence>
<keyword evidence="4" id="KW-1185">Reference proteome</keyword>
<dbReference type="EMBL" id="JAVEPI010000003">
    <property type="protein sequence ID" value="KAK1442927.1"/>
    <property type="molecule type" value="Genomic_DNA"/>
</dbReference>
<comment type="caution">
    <text evidence="3">The sequence shown here is derived from an EMBL/GenBank/DDBJ whole genome shotgun (WGS) entry which is preliminary data.</text>
</comment>
<dbReference type="Gene3D" id="1.25.40.90">
    <property type="match status" value="1"/>
</dbReference>
<dbReference type="InterPro" id="IPR008942">
    <property type="entry name" value="ENTH_VHS"/>
</dbReference>
<dbReference type="SUPFAM" id="SSF48464">
    <property type="entry name" value="ENTH/VHS domain"/>
    <property type="match status" value="1"/>
</dbReference>
<organism evidence="3 4">
    <name type="scientific">Babesia gibsoni</name>
    <dbReference type="NCBI Taxonomy" id="33632"/>
    <lineage>
        <taxon>Eukaryota</taxon>
        <taxon>Sar</taxon>
        <taxon>Alveolata</taxon>
        <taxon>Apicomplexa</taxon>
        <taxon>Aconoidasida</taxon>
        <taxon>Piroplasmida</taxon>
        <taxon>Babesiidae</taxon>
        <taxon>Babesia</taxon>
    </lineage>
</organism>
<dbReference type="PROSITE" id="PS50942">
    <property type="entry name" value="ENTH"/>
    <property type="match status" value="1"/>
</dbReference>
<feature type="region of interest" description="Disordered" evidence="1">
    <location>
        <begin position="276"/>
        <end position="331"/>
    </location>
</feature>
<dbReference type="GO" id="GO:0006897">
    <property type="term" value="P:endocytosis"/>
    <property type="evidence" value="ECO:0007669"/>
    <property type="project" value="TreeGrafter"/>
</dbReference>
<feature type="compositionally biased region" description="Low complexity" evidence="1">
    <location>
        <begin position="298"/>
        <end position="314"/>
    </location>
</feature>